<dbReference type="Gene3D" id="3.40.50.300">
    <property type="entry name" value="P-loop containing nucleotide triphosphate hydrolases"/>
    <property type="match status" value="1"/>
</dbReference>
<evidence type="ECO:0000256" key="3">
    <source>
        <dbReference type="ARBA" id="ARBA00004806"/>
    </source>
</evidence>
<dbReference type="SUPFAM" id="SSF52540">
    <property type="entry name" value="P-loop containing nucleoside triphosphate hydrolases"/>
    <property type="match status" value="1"/>
</dbReference>
<keyword evidence="7 9" id="KW-0418">Kinase</keyword>
<evidence type="ECO:0000313" key="13">
    <source>
        <dbReference type="Proteomes" id="UP000184604"/>
    </source>
</evidence>
<dbReference type="NCBIfam" id="TIGR00455">
    <property type="entry name" value="apsK"/>
    <property type="match status" value="1"/>
</dbReference>
<evidence type="ECO:0000256" key="9">
    <source>
        <dbReference type="HAMAP-Rule" id="MF_00065"/>
    </source>
</evidence>
<evidence type="ECO:0000256" key="1">
    <source>
        <dbReference type="ARBA" id="ARBA00001823"/>
    </source>
</evidence>
<sequence>MEGFLLSVKSTNISWHRALVNREMREKLLGQNGILIWFTGLSGSGKSTIASELEMRLYNMGRLTYLLDGDNVRHGLNSNLGFTKEDRIENIRRIAEVCKLFVDSGIITISTFISPFKEDRDNVRKLLGKDFVEVYVDCPIEVCESRDPKGIYKKARNGEIKDFTGVDSPYEVPDNPEIVVSTNLDTVQQCVNKILDFLSCKVQE</sequence>
<name>A0A1L5FE29_CLOKL</name>
<dbReference type="GO" id="GO:0004020">
    <property type="term" value="F:adenylylsulfate kinase activity"/>
    <property type="evidence" value="ECO:0007669"/>
    <property type="project" value="UniProtKB-UniRule"/>
</dbReference>
<dbReference type="Pfam" id="PF01583">
    <property type="entry name" value="APS_kinase"/>
    <property type="match status" value="1"/>
</dbReference>
<proteinExistence type="inferred from homology"/>
<organism evidence="12 13">
    <name type="scientific">Clostridium kluyveri</name>
    <dbReference type="NCBI Taxonomy" id="1534"/>
    <lineage>
        <taxon>Bacteria</taxon>
        <taxon>Bacillati</taxon>
        <taxon>Bacillota</taxon>
        <taxon>Clostridia</taxon>
        <taxon>Eubacteriales</taxon>
        <taxon>Clostridiaceae</taxon>
        <taxon>Clostridium</taxon>
    </lineage>
</organism>
<keyword evidence="6 9" id="KW-0547">Nucleotide-binding</keyword>
<feature type="binding site" evidence="9">
    <location>
        <begin position="40"/>
        <end position="47"/>
    </location>
    <ligand>
        <name>ATP</name>
        <dbReference type="ChEBI" id="CHEBI:30616"/>
    </ligand>
</feature>
<comment type="catalytic activity">
    <reaction evidence="1 9 10">
        <text>adenosine 5'-phosphosulfate + ATP = 3'-phosphoadenylyl sulfate + ADP + H(+)</text>
        <dbReference type="Rhea" id="RHEA:24152"/>
        <dbReference type="ChEBI" id="CHEBI:15378"/>
        <dbReference type="ChEBI" id="CHEBI:30616"/>
        <dbReference type="ChEBI" id="CHEBI:58243"/>
        <dbReference type="ChEBI" id="CHEBI:58339"/>
        <dbReference type="ChEBI" id="CHEBI:456216"/>
        <dbReference type="EC" id="2.7.1.25"/>
    </reaction>
</comment>
<keyword evidence="9" id="KW-0597">Phosphoprotein</keyword>
<dbReference type="GO" id="GO:0005524">
    <property type="term" value="F:ATP binding"/>
    <property type="evidence" value="ECO:0007669"/>
    <property type="project" value="UniProtKB-UniRule"/>
</dbReference>
<dbReference type="RefSeq" id="WP_073541261.1">
    <property type="nucleotide sequence ID" value="NZ_CP018335.1"/>
</dbReference>
<evidence type="ECO:0000256" key="8">
    <source>
        <dbReference type="ARBA" id="ARBA00022840"/>
    </source>
</evidence>
<dbReference type="PANTHER" id="PTHR11055:SF1">
    <property type="entry name" value="PAPS SYNTHETASE, ISOFORM D"/>
    <property type="match status" value="1"/>
</dbReference>
<evidence type="ECO:0000259" key="11">
    <source>
        <dbReference type="Pfam" id="PF01583"/>
    </source>
</evidence>
<dbReference type="HAMAP" id="MF_00065">
    <property type="entry name" value="Adenylyl_sulf_kinase"/>
    <property type="match status" value="1"/>
</dbReference>
<dbReference type="CDD" id="cd02027">
    <property type="entry name" value="APSK"/>
    <property type="match status" value="1"/>
</dbReference>
<protein>
    <recommendedName>
        <fullName evidence="9 10">Adenylyl-sulfate kinase</fullName>
        <ecNumber evidence="9 10">2.7.1.25</ecNumber>
    </recommendedName>
    <alternativeName>
        <fullName evidence="9">APS kinase</fullName>
    </alternativeName>
    <alternativeName>
        <fullName evidence="9">ATP adenosine-5'-phosphosulfate 3'-phosphotransferase</fullName>
    </alternativeName>
    <alternativeName>
        <fullName evidence="9">Adenosine-5'-phosphosulfate kinase</fullName>
    </alternativeName>
</protein>
<evidence type="ECO:0000256" key="5">
    <source>
        <dbReference type="ARBA" id="ARBA00022679"/>
    </source>
</evidence>
<evidence type="ECO:0000256" key="6">
    <source>
        <dbReference type="ARBA" id="ARBA00022741"/>
    </source>
</evidence>
<dbReference type="FunFam" id="3.40.50.300:FF:000212">
    <property type="entry name" value="Adenylyl-sulfate kinase"/>
    <property type="match status" value="1"/>
</dbReference>
<dbReference type="AlphaFoldDB" id="A0A1L5FE29"/>
<feature type="active site" description="Phosphoserine intermediate" evidence="9">
    <location>
        <position position="114"/>
    </location>
</feature>
<dbReference type="GO" id="GO:0000103">
    <property type="term" value="P:sulfate assimilation"/>
    <property type="evidence" value="ECO:0007669"/>
    <property type="project" value="UniProtKB-UniRule"/>
</dbReference>
<feature type="domain" description="APS kinase" evidence="11">
    <location>
        <begin position="33"/>
        <end position="180"/>
    </location>
</feature>
<dbReference type="InterPro" id="IPR027417">
    <property type="entry name" value="P-loop_NTPase"/>
</dbReference>
<dbReference type="GO" id="GO:0070814">
    <property type="term" value="P:hydrogen sulfide biosynthetic process"/>
    <property type="evidence" value="ECO:0007669"/>
    <property type="project" value="UniProtKB-UniRule"/>
</dbReference>
<keyword evidence="5 9" id="KW-0808">Transferase</keyword>
<dbReference type="NCBIfam" id="NF004041">
    <property type="entry name" value="PRK05541.1"/>
    <property type="match status" value="1"/>
</dbReference>
<comment type="function">
    <text evidence="2 9 10">Catalyzes the synthesis of activated sulfate.</text>
</comment>
<evidence type="ECO:0000313" key="12">
    <source>
        <dbReference type="EMBL" id="APM41255.1"/>
    </source>
</evidence>
<dbReference type="UniPathway" id="UPA00140">
    <property type="reaction ID" value="UER00205"/>
</dbReference>
<accession>A0A1L5FE29</accession>
<evidence type="ECO:0000256" key="2">
    <source>
        <dbReference type="ARBA" id="ARBA00002632"/>
    </source>
</evidence>
<evidence type="ECO:0000256" key="10">
    <source>
        <dbReference type="RuleBase" id="RU004347"/>
    </source>
</evidence>
<gene>
    <name evidence="9" type="primary">cysC</name>
    <name evidence="12" type="ORF">BS101_10865</name>
</gene>
<dbReference type="NCBIfam" id="NF003013">
    <property type="entry name" value="PRK03846.1"/>
    <property type="match status" value="1"/>
</dbReference>
<dbReference type="EC" id="2.7.1.25" evidence="9 10"/>
<evidence type="ECO:0000256" key="4">
    <source>
        <dbReference type="ARBA" id="ARBA00007008"/>
    </source>
</evidence>
<dbReference type="PANTHER" id="PTHR11055">
    <property type="entry name" value="BIFUNCTIONAL 3'-PHOSPHOADENOSINE 5'-PHOSPHOSULFATE SYNTHASE"/>
    <property type="match status" value="1"/>
</dbReference>
<dbReference type="Proteomes" id="UP000184604">
    <property type="component" value="Chromosome"/>
</dbReference>
<evidence type="ECO:0000256" key="7">
    <source>
        <dbReference type="ARBA" id="ARBA00022777"/>
    </source>
</evidence>
<dbReference type="InterPro" id="IPR059117">
    <property type="entry name" value="APS_kinase_dom"/>
</dbReference>
<reference evidence="12 13" key="1">
    <citation type="submission" date="2016-12" db="EMBL/GenBank/DDBJ databases">
        <title>Complete genome sequence of Clostridium kluyveri JZZ isolated from the pit mud of a Chinese flavor liquor-making factory.</title>
        <authorList>
            <person name="Wang Y."/>
        </authorList>
    </citation>
    <scope>NUCLEOTIDE SEQUENCE [LARGE SCALE GENOMIC DNA]</scope>
    <source>
        <strain evidence="12 13">JZZ</strain>
    </source>
</reference>
<dbReference type="EMBL" id="CP018335">
    <property type="protein sequence ID" value="APM41255.1"/>
    <property type="molecule type" value="Genomic_DNA"/>
</dbReference>
<dbReference type="InterPro" id="IPR002891">
    <property type="entry name" value="APS"/>
</dbReference>
<keyword evidence="8 9" id="KW-0067">ATP-binding</keyword>
<comment type="pathway">
    <text evidence="3 9 10">Sulfur metabolism; hydrogen sulfide biosynthesis; sulfite from sulfate: step 2/3.</text>
</comment>
<comment type="similarity">
    <text evidence="4 9 10">Belongs to the APS kinase family.</text>
</comment>